<dbReference type="GO" id="GO:0043953">
    <property type="term" value="P:protein transport by the Tat complex"/>
    <property type="evidence" value="ECO:0007669"/>
    <property type="project" value="UniProtKB-UniRule"/>
</dbReference>
<keyword evidence="3 5" id="KW-1133">Transmembrane helix</keyword>
<dbReference type="NCBIfam" id="TIGR00945">
    <property type="entry name" value="tatC"/>
    <property type="match status" value="1"/>
</dbReference>
<evidence type="ECO:0000256" key="5">
    <source>
        <dbReference type="HAMAP-Rule" id="MF_00902"/>
    </source>
</evidence>
<dbReference type="AlphaFoldDB" id="A0A517VEH0"/>
<evidence type="ECO:0000256" key="4">
    <source>
        <dbReference type="ARBA" id="ARBA00023136"/>
    </source>
</evidence>
<gene>
    <name evidence="6" type="primary">tatC2</name>
    <name evidence="5" type="synonym">tatC</name>
    <name evidence="6" type="ORF">Pan161_30600</name>
</gene>
<accession>A0A517VEH0</accession>
<dbReference type="EMBL" id="CP036343">
    <property type="protein sequence ID" value="QDT91403.1"/>
    <property type="molecule type" value="Genomic_DNA"/>
</dbReference>
<feature type="transmembrane region" description="Helical" evidence="5">
    <location>
        <begin position="157"/>
        <end position="178"/>
    </location>
</feature>
<evidence type="ECO:0000256" key="1">
    <source>
        <dbReference type="ARBA" id="ARBA00004141"/>
    </source>
</evidence>
<keyword evidence="2 5" id="KW-0812">Transmembrane</keyword>
<evidence type="ECO:0000256" key="2">
    <source>
        <dbReference type="ARBA" id="ARBA00022692"/>
    </source>
</evidence>
<dbReference type="HAMAP" id="MF_00902">
    <property type="entry name" value="TatC"/>
    <property type="match status" value="1"/>
</dbReference>
<sequence length="331" mass="37449">MLFGIGLSRMQSQMKPQSHDLFDESTMSFGDHLEALRIHLWKALIGLAICVVGALFIGHKIVAVVRAPIDSALREYNLDKLPHQIAEDPENPDVNPSASIDELIASLNSKQPQTAETKALQKILLDYQYRIDSLEETMAEPVTLAVQEAFTTIYLKVSFVAGLVFASPWVIYQIWLFVAAGLYPHERKYVYIYLPMSIFLFLGGALFCFYAVFPFVLKFLLGFNKLLGVNPQIRLSEWISFAITLPVMFGLSFQLPLVMLFLERISVFSLQDYHEKRRMAILIIAIISMLMTPADPMSMILMMMPLILLYELGILMCKYFPSANASPFEAA</sequence>
<comment type="function">
    <text evidence="5">Part of the twin-arginine translocation (Tat) system that transports large folded proteins containing a characteristic twin-arginine motif in their signal peptide across membranes.</text>
</comment>
<comment type="caution">
    <text evidence="5">Lacks conserved residue(s) required for the propagation of feature annotation.</text>
</comment>
<dbReference type="PANTHER" id="PTHR30371">
    <property type="entry name" value="SEC-INDEPENDENT PROTEIN TRANSLOCASE PROTEIN TATC"/>
    <property type="match status" value="1"/>
</dbReference>
<keyword evidence="7" id="KW-1185">Reference proteome</keyword>
<dbReference type="InterPro" id="IPR002033">
    <property type="entry name" value="TatC"/>
</dbReference>
<comment type="similarity">
    <text evidence="5">Belongs to the TatC family.</text>
</comment>
<dbReference type="Pfam" id="PF00902">
    <property type="entry name" value="TatC"/>
    <property type="match status" value="1"/>
</dbReference>
<dbReference type="PANTHER" id="PTHR30371:SF0">
    <property type="entry name" value="SEC-INDEPENDENT PROTEIN TRANSLOCASE PROTEIN TATC, CHLOROPLASTIC-RELATED"/>
    <property type="match status" value="1"/>
</dbReference>
<feature type="transmembrane region" description="Helical" evidence="5">
    <location>
        <begin position="38"/>
        <end position="57"/>
    </location>
</feature>
<keyword evidence="5" id="KW-0811">Translocation</keyword>
<dbReference type="KEGG" id="gax:Pan161_30600"/>
<feature type="transmembrane region" description="Helical" evidence="5">
    <location>
        <begin position="190"/>
        <end position="217"/>
    </location>
</feature>
<keyword evidence="5" id="KW-0653">Protein transport</keyword>
<reference evidence="6 7" key="1">
    <citation type="submission" date="2019-02" db="EMBL/GenBank/DDBJ databases">
        <title>Deep-cultivation of Planctomycetes and their phenomic and genomic characterization uncovers novel biology.</title>
        <authorList>
            <person name="Wiegand S."/>
            <person name="Jogler M."/>
            <person name="Boedeker C."/>
            <person name="Pinto D."/>
            <person name="Vollmers J."/>
            <person name="Rivas-Marin E."/>
            <person name="Kohn T."/>
            <person name="Peeters S.H."/>
            <person name="Heuer A."/>
            <person name="Rast P."/>
            <person name="Oberbeckmann S."/>
            <person name="Bunk B."/>
            <person name="Jeske O."/>
            <person name="Meyerdierks A."/>
            <person name="Storesund J.E."/>
            <person name="Kallscheuer N."/>
            <person name="Luecker S."/>
            <person name="Lage O.M."/>
            <person name="Pohl T."/>
            <person name="Merkel B.J."/>
            <person name="Hornburger P."/>
            <person name="Mueller R.-W."/>
            <person name="Bruemmer F."/>
            <person name="Labrenz M."/>
            <person name="Spormann A.M."/>
            <person name="Op den Camp H."/>
            <person name="Overmann J."/>
            <person name="Amann R."/>
            <person name="Jetten M.S.M."/>
            <person name="Mascher T."/>
            <person name="Medema M.H."/>
            <person name="Devos D.P."/>
            <person name="Kaster A.-K."/>
            <person name="Ovreas L."/>
            <person name="Rohde M."/>
            <person name="Galperin M.Y."/>
            <person name="Jogler C."/>
        </authorList>
    </citation>
    <scope>NUCLEOTIDE SEQUENCE [LARGE SCALE GENOMIC DNA]</scope>
    <source>
        <strain evidence="6 7">Pan161</strain>
    </source>
</reference>
<feature type="transmembrane region" description="Helical" evidence="5">
    <location>
        <begin position="238"/>
        <end position="261"/>
    </location>
</feature>
<protein>
    <recommendedName>
        <fullName evidence="5">Sec-independent protein translocase protein TatC</fullName>
    </recommendedName>
</protein>
<evidence type="ECO:0000256" key="3">
    <source>
        <dbReference type="ARBA" id="ARBA00022989"/>
    </source>
</evidence>
<proteinExistence type="inferred from homology"/>
<feature type="transmembrane region" description="Helical" evidence="5">
    <location>
        <begin position="281"/>
        <end position="310"/>
    </location>
</feature>
<evidence type="ECO:0000313" key="6">
    <source>
        <dbReference type="EMBL" id="QDT91403.1"/>
    </source>
</evidence>
<dbReference type="Proteomes" id="UP000316855">
    <property type="component" value="Chromosome"/>
</dbReference>
<keyword evidence="5" id="KW-1003">Cell membrane</keyword>
<dbReference type="GO" id="GO:0033281">
    <property type="term" value="C:TAT protein transport complex"/>
    <property type="evidence" value="ECO:0007669"/>
    <property type="project" value="UniProtKB-UniRule"/>
</dbReference>
<keyword evidence="5" id="KW-0813">Transport</keyword>
<comment type="subunit">
    <text evidence="5">Forms a complex with TatA.</text>
</comment>
<comment type="subcellular location">
    <subcellularLocation>
        <location evidence="5">Cell membrane</location>
        <topology evidence="5">Multi-pass membrane protein</topology>
    </subcellularLocation>
    <subcellularLocation>
        <location evidence="1">Membrane</location>
        <topology evidence="1">Multi-pass membrane protein</topology>
    </subcellularLocation>
</comment>
<dbReference type="GO" id="GO:0065002">
    <property type="term" value="P:intracellular protein transmembrane transport"/>
    <property type="evidence" value="ECO:0007669"/>
    <property type="project" value="TreeGrafter"/>
</dbReference>
<organism evidence="6 7">
    <name type="scientific">Gimesia algae</name>
    <dbReference type="NCBI Taxonomy" id="2527971"/>
    <lineage>
        <taxon>Bacteria</taxon>
        <taxon>Pseudomonadati</taxon>
        <taxon>Planctomycetota</taxon>
        <taxon>Planctomycetia</taxon>
        <taxon>Planctomycetales</taxon>
        <taxon>Planctomycetaceae</taxon>
        <taxon>Gimesia</taxon>
    </lineage>
</organism>
<evidence type="ECO:0000313" key="7">
    <source>
        <dbReference type="Proteomes" id="UP000316855"/>
    </source>
</evidence>
<name>A0A517VEH0_9PLAN</name>
<keyword evidence="4 5" id="KW-0472">Membrane</keyword>
<dbReference type="GO" id="GO:0009977">
    <property type="term" value="F:proton motive force dependent protein transmembrane transporter activity"/>
    <property type="evidence" value="ECO:0007669"/>
    <property type="project" value="TreeGrafter"/>
</dbReference>